<dbReference type="AlphaFoldDB" id="A0A1J4NZN0"/>
<evidence type="ECO:0000313" key="1">
    <source>
        <dbReference type="EMBL" id="OIJ66932.1"/>
    </source>
</evidence>
<organism evidence="1 2">
    <name type="scientific">Streptomyces mangrovisoli</name>
    <dbReference type="NCBI Taxonomy" id="1428628"/>
    <lineage>
        <taxon>Bacteria</taxon>
        <taxon>Bacillati</taxon>
        <taxon>Actinomycetota</taxon>
        <taxon>Actinomycetes</taxon>
        <taxon>Kitasatosporales</taxon>
        <taxon>Streptomycetaceae</taxon>
        <taxon>Streptomyces</taxon>
    </lineage>
</organism>
<name>A0A1J4NZN0_9ACTN</name>
<sequence length="170" mass="18414">MTLTQRFARVTLEYLERCRSSALDSPGATPGWDPPEADLLDTDWALWGLVRYGRSAGADAGLVDLLDRAASGDTTVGYLDHDDVYEGFGDPPRMLLPQAVAEVSRALDTIGLDALLAELPAGTEEAATACGFDPGFDGDVRAYLVWHFEALREFYRVAAGRGECVVAWTD</sequence>
<dbReference type="InterPro" id="IPR015068">
    <property type="entry name" value="DUF1877"/>
</dbReference>
<keyword evidence="2" id="KW-1185">Reference proteome</keyword>
<dbReference type="EMBL" id="LAVA02000034">
    <property type="protein sequence ID" value="OIJ66932.1"/>
    <property type="molecule type" value="Genomic_DNA"/>
</dbReference>
<dbReference type="Pfam" id="PF08974">
    <property type="entry name" value="DUF1877"/>
    <property type="match status" value="1"/>
</dbReference>
<reference evidence="1" key="1">
    <citation type="submission" date="2016-10" db="EMBL/GenBank/DDBJ databases">
        <title>Genome sequence of Streptomyces mangrovisoli MUSC 149.</title>
        <authorList>
            <person name="Lee L.-H."/>
            <person name="Ser H.-L."/>
        </authorList>
    </citation>
    <scope>NUCLEOTIDE SEQUENCE [LARGE SCALE GENOMIC DNA]</scope>
    <source>
        <strain evidence="1">MUSC 149</strain>
    </source>
</reference>
<dbReference type="Proteomes" id="UP000034196">
    <property type="component" value="Unassembled WGS sequence"/>
</dbReference>
<accession>A0A1J4NZN0</accession>
<evidence type="ECO:0000313" key="2">
    <source>
        <dbReference type="Proteomes" id="UP000034196"/>
    </source>
</evidence>
<dbReference type="InterPro" id="IPR035944">
    <property type="entry name" value="YfbM-like_sf"/>
</dbReference>
<dbReference type="Gene3D" id="3.40.1760.10">
    <property type="entry name" value="YfbM-like super family"/>
    <property type="match status" value="1"/>
</dbReference>
<dbReference type="RefSeq" id="WP_046587653.1">
    <property type="nucleotide sequence ID" value="NZ_LAVA02000034.1"/>
</dbReference>
<proteinExistence type="predicted"/>
<dbReference type="OrthoDB" id="4274517at2"/>
<protein>
    <submittedName>
        <fullName evidence="1">DUF1877 domain-containing protein</fullName>
    </submittedName>
</protein>
<comment type="caution">
    <text evidence="1">The sequence shown here is derived from an EMBL/GenBank/DDBJ whole genome shotgun (WGS) entry which is preliminary data.</text>
</comment>
<gene>
    <name evidence="1" type="ORF">WN71_016080</name>
</gene>